<feature type="active site" description="Tele-phosphohistidine intermediate" evidence="5">
    <location>
        <position position="76"/>
    </location>
</feature>
<dbReference type="PIRSF" id="PIRSF000699">
    <property type="entry name" value="PTS_IILac_III"/>
    <property type="match status" value="1"/>
</dbReference>
<comment type="cofactor">
    <cofactor evidence="6">
        <name>Mg(2+)</name>
        <dbReference type="ChEBI" id="CHEBI:18420"/>
    </cofactor>
    <text evidence="6">Binds 1 Mg(2+) ion per trimer.</text>
</comment>
<name>A0A1M6C925_9CLOT</name>
<protein>
    <submittedName>
        <fullName evidence="8">PTS system, cellobiose-specific IIA component</fullName>
    </submittedName>
</protein>
<feature type="modified residue" description="Phosphohistidine; by HPr" evidence="7">
    <location>
        <position position="76"/>
    </location>
</feature>
<evidence type="ECO:0000256" key="1">
    <source>
        <dbReference type="ARBA" id="ARBA00022448"/>
    </source>
</evidence>
<dbReference type="RefSeq" id="WP_073022361.1">
    <property type="nucleotide sequence ID" value="NZ_FQXU01000016.1"/>
</dbReference>
<evidence type="ECO:0000256" key="3">
    <source>
        <dbReference type="ARBA" id="ARBA00022679"/>
    </source>
</evidence>
<dbReference type="Proteomes" id="UP000184241">
    <property type="component" value="Unassembled WGS sequence"/>
</dbReference>
<dbReference type="PANTHER" id="PTHR34382:SF7">
    <property type="entry name" value="PTS SYSTEM N,N'-DIACETYLCHITOBIOSE-SPECIFIC EIIA COMPONENT"/>
    <property type="match status" value="1"/>
</dbReference>
<dbReference type="AlphaFoldDB" id="A0A1M6C925"/>
<feature type="binding site" evidence="6">
    <location>
        <position position="79"/>
    </location>
    <ligand>
        <name>Mg(2+)</name>
        <dbReference type="ChEBI" id="CHEBI:18420"/>
        <note>ligand shared between all trimeric partners</note>
    </ligand>
</feature>
<dbReference type="GO" id="GO:0046872">
    <property type="term" value="F:metal ion binding"/>
    <property type="evidence" value="ECO:0007669"/>
    <property type="project" value="UniProtKB-KW"/>
</dbReference>
<evidence type="ECO:0000256" key="6">
    <source>
        <dbReference type="PIRSR" id="PIRSR000699-2"/>
    </source>
</evidence>
<gene>
    <name evidence="8" type="ORF">SAMN02745941_04023</name>
</gene>
<keyword evidence="2" id="KW-0762">Sugar transport</keyword>
<organism evidence="8 9">
    <name type="scientific">Clostridium intestinale DSM 6191</name>
    <dbReference type="NCBI Taxonomy" id="1121320"/>
    <lineage>
        <taxon>Bacteria</taxon>
        <taxon>Bacillati</taxon>
        <taxon>Bacillota</taxon>
        <taxon>Clostridia</taxon>
        <taxon>Eubacteriales</taxon>
        <taxon>Clostridiaceae</taxon>
        <taxon>Clostridium</taxon>
    </lineage>
</organism>
<dbReference type="GO" id="GO:0016740">
    <property type="term" value="F:transferase activity"/>
    <property type="evidence" value="ECO:0007669"/>
    <property type="project" value="UniProtKB-KW"/>
</dbReference>
<accession>A0A1M6C925</accession>
<keyword evidence="3" id="KW-0808">Transferase</keyword>
<evidence type="ECO:0000313" key="9">
    <source>
        <dbReference type="Proteomes" id="UP000184241"/>
    </source>
</evidence>
<dbReference type="Gene3D" id="1.20.58.80">
    <property type="entry name" value="Phosphotransferase system, lactose/cellobiose-type IIA subunit"/>
    <property type="match status" value="1"/>
</dbReference>
<keyword evidence="6" id="KW-0479">Metal-binding</keyword>
<reference evidence="8 9" key="1">
    <citation type="submission" date="2016-11" db="EMBL/GenBank/DDBJ databases">
        <authorList>
            <person name="Jaros S."/>
            <person name="Januszkiewicz K."/>
            <person name="Wedrychowicz H."/>
        </authorList>
    </citation>
    <scope>NUCLEOTIDE SEQUENCE [LARGE SCALE GENOMIC DNA]</scope>
    <source>
        <strain evidence="8 9">DSM 6191</strain>
    </source>
</reference>
<sequence length="101" mass="11315">MDKVEMICFEIISSVGTARSCYVEAIKEARNGYLSKADELITEGNEMLRKGHAVHASLVRDEAEGRKTDISLLLIHAEDQMMSAETLGIVSKELIELYRNK</sequence>
<dbReference type="GO" id="GO:0009401">
    <property type="term" value="P:phosphoenolpyruvate-dependent sugar phosphotransferase system"/>
    <property type="evidence" value="ECO:0007669"/>
    <property type="project" value="UniProtKB-KW"/>
</dbReference>
<keyword evidence="4" id="KW-0598">Phosphotransferase system</keyword>
<keyword evidence="1" id="KW-0813">Transport</keyword>
<dbReference type="EMBL" id="FQXU01000016">
    <property type="protein sequence ID" value="SHI57509.1"/>
    <property type="molecule type" value="Genomic_DNA"/>
</dbReference>
<dbReference type="SUPFAM" id="SSF46973">
    <property type="entry name" value="Enzyme IIa from lactose specific PTS, IIa-lac"/>
    <property type="match status" value="1"/>
</dbReference>
<evidence type="ECO:0000256" key="4">
    <source>
        <dbReference type="ARBA" id="ARBA00022683"/>
    </source>
</evidence>
<evidence type="ECO:0000256" key="7">
    <source>
        <dbReference type="PROSITE-ProRule" id="PRU00418"/>
    </source>
</evidence>
<dbReference type="PANTHER" id="PTHR34382">
    <property type="entry name" value="PTS SYSTEM N,N'-DIACETYLCHITOBIOSE-SPECIFIC EIIA COMPONENT"/>
    <property type="match status" value="1"/>
</dbReference>
<evidence type="ECO:0000313" key="8">
    <source>
        <dbReference type="EMBL" id="SHI57509.1"/>
    </source>
</evidence>
<proteinExistence type="predicted"/>
<dbReference type="PROSITE" id="PS51095">
    <property type="entry name" value="PTS_EIIA_TYPE_3"/>
    <property type="match status" value="1"/>
</dbReference>
<dbReference type="InterPro" id="IPR003188">
    <property type="entry name" value="PTS_IIA_lac/cel"/>
</dbReference>
<dbReference type="InterPro" id="IPR036542">
    <property type="entry name" value="PTS_IIA_lac/cel_sf"/>
</dbReference>
<evidence type="ECO:0000256" key="5">
    <source>
        <dbReference type="PIRSR" id="PIRSR000699-1"/>
    </source>
</evidence>
<dbReference type="Pfam" id="PF02255">
    <property type="entry name" value="PTS_IIA"/>
    <property type="match status" value="1"/>
</dbReference>
<evidence type="ECO:0000256" key="2">
    <source>
        <dbReference type="ARBA" id="ARBA00022597"/>
    </source>
</evidence>
<keyword evidence="6" id="KW-0460">Magnesium</keyword>